<accession>A0A9W5X7J8</accession>
<name>A0A9W5X7J8_9BACI</name>
<protein>
    <submittedName>
        <fullName evidence="1">Uncharacterized protein</fullName>
    </submittedName>
</protein>
<evidence type="ECO:0000313" key="2">
    <source>
        <dbReference type="Proteomes" id="UP000621492"/>
    </source>
</evidence>
<proteinExistence type="predicted"/>
<dbReference type="AlphaFoldDB" id="A0A9W5X7J8"/>
<dbReference type="RefSeq" id="WP_188725677.1">
    <property type="nucleotide sequence ID" value="NZ_BMJD01000044.1"/>
</dbReference>
<evidence type="ECO:0000313" key="1">
    <source>
        <dbReference type="EMBL" id="GGB56763.1"/>
    </source>
</evidence>
<dbReference type="EMBL" id="BMJD01000044">
    <property type="protein sequence ID" value="GGB56763.1"/>
    <property type="molecule type" value="Genomic_DNA"/>
</dbReference>
<reference evidence="1" key="1">
    <citation type="journal article" date="2014" name="Int. J. Syst. Evol. Microbiol.">
        <title>Complete genome sequence of Corynebacterium casei LMG S-19264T (=DSM 44701T), isolated from a smear-ripened cheese.</title>
        <authorList>
            <consortium name="US DOE Joint Genome Institute (JGI-PGF)"/>
            <person name="Walter F."/>
            <person name="Albersmeier A."/>
            <person name="Kalinowski J."/>
            <person name="Ruckert C."/>
        </authorList>
    </citation>
    <scope>NUCLEOTIDE SEQUENCE</scope>
    <source>
        <strain evidence="1">CGMCC 1.15454</strain>
    </source>
</reference>
<organism evidence="1 2">
    <name type="scientific">Lentibacillus populi</name>
    <dbReference type="NCBI Taxonomy" id="1827502"/>
    <lineage>
        <taxon>Bacteria</taxon>
        <taxon>Bacillati</taxon>
        <taxon>Bacillota</taxon>
        <taxon>Bacilli</taxon>
        <taxon>Bacillales</taxon>
        <taxon>Bacillaceae</taxon>
        <taxon>Lentibacillus</taxon>
    </lineage>
</organism>
<dbReference type="Proteomes" id="UP000621492">
    <property type="component" value="Unassembled WGS sequence"/>
</dbReference>
<reference evidence="1" key="2">
    <citation type="submission" date="2020-09" db="EMBL/GenBank/DDBJ databases">
        <authorList>
            <person name="Sun Q."/>
            <person name="Zhou Y."/>
        </authorList>
    </citation>
    <scope>NUCLEOTIDE SEQUENCE</scope>
    <source>
        <strain evidence="1">CGMCC 1.15454</strain>
    </source>
</reference>
<keyword evidence="2" id="KW-1185">Reference proteome</keyword>
<sequence>MLLIAKVKGTHNVETIKRIRENLKQQINEGLVVIDDMVEILETESDYSFAEENPWKDK</sequence>
<gene>
    <name evidence="1" type="ORF">GCM10011409_37910</name>
</gene>
<comment type="caution">
    <text evidence="1">The sequence shown here is derived from an EMBL/GenBank/DDBJ whole genome shotgun (WGS) entry which is preliminary data.</text>
</comment>